<dbReference type="PROSITE" id="PS51257">
    <property type="entry name" value="PROKAR_LIPOPROTEIN"/>
    <property type="match status" value="1"/>
</dbReference>
<evidence type="ECO:0000313" key="8">
    <source>
        <dbReference type="EMBL" id="QJR13465.1"/>
    </source>
</evidence>
<feature type="chain" id="PRO_5026816865" description="Osmotically-inducible protein Y" evidence="6">
    <location>
        <begin position="27"/>
        <end position="104"/>
    </location>
</feature>
<gene>
    <name evidence="8" type="ORF">DSM104440_00249</name>
</gene>
<evidence type="ECO:0000313" key="9">
    <source>
        <dbReference type="Proteomes" id="UP000503096"/>
    </source>
</evidence>
<dbReference type="InterPro" id="IPR051686">
    <property type="entry name" value="Lipoprotein_DolP"/>
</dbReference>
<dbReference type="PANTHER" id="PTHR34606:SF16">
    <property type="entry name" value="BON DOMAIN-CONTAINING PROTEIN"/>
    <property type="match status" value="1"/>
</dbReference>
<dbReference type="KEGG" id="upl:DSM104440_00249"/>
<keyword evidence="3" id="KW-0677">Repeat</keyword>
<reference evidence="8 9" key="1">
    <citation type="submission" date="2020-04" db="EMBL/GenBank/DDBJ databases">
        <title>Usitatibacter rugosus gen. nov., sp. nov. and Usitatibacter palustris sp. nov., novel members of Usitatibacteraceae fam. nov. within the order Nitrosomonadales isolated from soil.</title>
        <authorList>
            <person name="Huber K.J."/>
            <person name="Neumann-Schaal M."/>
            <person name="Geppert A."/>
            <person name="Luckner M."/>
            <person name="Wanner G."/>
            <person name="Overmann J."/>
        </authorList>
    </citation>
    <scope>NUCLEOTIDE SEQUENCE [LARGE SCALE GENOMIC DNA]</scope>
    <source>
        <strain evidence="8 9">Swamp67</strain>
    </source>
</reference>
<dbReference type="GO" id="GO:0042597">
    <property type="term" value="C:periplasmic space"/>
    <property type="evidence" value="ECO:0007669"/>
    <property type="project" value="UniProtKB-SubCell"/>
</dbReference>
<evidence type="ECO:0000256" key="3">
    <source>
        <dbReference type="ARBA" id="ARBA00022737"/>
    </source>
</evidence>
<evidence type="ECO:0000256" key="2">
    <source>
        <dbReference type="ARBA" id="ARBA00022729"/>
    </source>
</evidence>
<sequence length="104" mass="10564">MTTNNRGLIAAALLGLTLAASGCAGTATTKSTGDVIDDASIATTVKAKMIDDPLVKASNIQVETFKGTVQLAGFAGSQAEIDRAVSLAANTKGVKSVKNDIRLK</sequence>
<keyword evidence="9" id="KW-1185">Reference proteome</keyword>
<name>A0A6M4H2B6_9PROT</name>
<dbReference type="InterPro" id="IPR007055">
    <property type="entry name" value="BON_dom"/>
</dbReference>
<comment type="subcellular location">
    <subcellularLocation>
        <location evidence="1">Periplasm</location>
    </subcellularLocation>
</comment>
<dbReference type="AlphaFoldDB" id="A0A6M4H2B6"/>
<feature type="domain" description="BON" evidence="7">
    <location>
        <begin position="37"/>
        <end position="104"/>
    </location>
</feature>
<keyword evidence="4" id="KW-0574">Periplasm</keyword>
<dbReference type="EMBL" id="CP053073">
    <property type="protein sequence ID" value="QJR13465.1"/>
    <property type="molecule type" value="Genomic_DNA"/>
</dbReference>
<evidence type="ECO:0000256" key="4">
    <source>
        <dbReference type="ARBA" id="ARBA00022764"/>
    </source>
</evidence>
<keyword evidence="2 6" id="KW-0732">Signal</keyword>
<evidence type="ECO:0000256" key="5">
    <source>
        <dbReference type="ARBA" id="ARBA00070588"/>
    </source>
</evidence>
<dbReference type="Gene3D" id="3.30.1340.30">
    <property type="match status" value="1"/>
</dbReference>
<evidence type="ECO:0000256" key="1">
    <source>
        <dbReference type="ARBA" id="ARBA00004418"/>
    </source>
</evidence>
<feature type="signal peptide" evidence="6">
    <location>
        <begin position="1"/>
        <end position="26"/>
    </location>
</feature>
<dbReference type="PANTHER" id="PTHR34606">
    <property type="entry name" value="BON DOMAIN-CONTAINING PROTEIN"/>
    <property type="match status" value="1"/>
</dbReference>
<organism evidence="8 9">
    <name type="scientific">Usitatibacter palustris</name>
    <dbReference type="NCBI Taxonomy" id="2732487"/>
    <lineage>
        <taxon>Bacteria</taxon>
        <taxon>Pseudomonadati</taxon>
        <taxon>Pseudomonadota</taxon>
        <taxon>Betaproteobacteria</taxon>
        <taxon>Nitrosomonadales</taxon>
        <taxon>Usitatibacteraceae</taxon>
        <taxon>Usitatibacter</taxon>
    </lineage>
</organism>
<dbReference type="RefSeq" id="WP_171160040.1">
    <property type="nucleotide sequence ID" value="NZ_CP053073.1"/>
</dbReference>
<dbReference type="Pfam" id="PF04972">
    <property type="entry name" value="BON"/>
    <property type="match status" value="1"/>
</dbReference>
<dbReference type="FunFam" id="3.30.1340.30:FF:000001">
    <property type="entry name" value="Molecular chaperone OsmY"/>
    <property type="match status" value="1"/>
</dbReference>
<evidence type="ECO:0000259" key="7">
    <source>
        <dbReference type="PROSITE" id="PS50914"/>
    </source>
</evidence>
<evidence type="ECO:0000256" key="6">
    <source>
        <dbReference type="SAM" id="SignalP"/>
    </source>
</evidence>
<dbReference type="InterPro" id="IPR014004">
    <property type="entry name" value="Transpt-assoc_nodulatn_dom_bac"/>
</dbReference>
<dbReference type="Proteomes" id="UP000503096">
    <property type="component" value="Chromosome"/>
</dbReference>
<dbReference type="SMART" id="SM00749">
    <property type="entry name" value="BON"/>
    <property type="match status" value="1"/>
</dbReference>
<accession>A0A6M4H2B6</accession>
<dbReference type="PROSITE" id="PS50914">
    <property type="entry name" value="BON"/>
    <property type="match status" value="1"/>
</dbReference>
<dbReference type="InParanoid" id="A0A6M4H2B6"/>
<proteinExistence type="predicted"/>
<protein>
    <recommendedName>
        <fullName evidence="5">Osmotically-inducible protein Y</fullName>
    </recommendedName>
</protein>